<dbReference type="Proteomes" id="UP001604336">
    <property type="component" value="Unassembled WGS sequence"/>
</dbReference>
<accession>A0ABD1Q7D3</accession>
<comment type="caution">
    <text evidence="1">The sequence shown here is derived from an EMBL/GenBank/DDBJ whole genome shotgun (WGS) entry which is preliminary data.</text>
</comment>
<evidence type="ECO:0000313" key="1">
    <source>
        <dbReference type="EMBL" id="KAL2472092.1"/>
    </source>
</evidence>
<sequence>MDVLDKVWISVYYFVEFVEKEGGEWTWRHIGNGQANVTFVLISKTTTYVELCDKVRGVLGVDSRLNDIKMANVVPGMSNILVPLMKIDCDNSVKWYLSVYREVPLCVTLLTKNIEEYEENDGLKKTKNMLLLYHMVTY</sequence>
<dbReference type="AlphaFoldDB" id="A0ABD1Q7D3"/>
<dbReference type="EMBL" id="JBFOLK010000012">
    <property type="protein sequence ID" value="KAL2472092.1"/>
    <property type="molecule type" value="Genomic_DNA"/>
</dbReference>
<organism evidence="1 2">
    <name type="scientific">Abeliophyllum distichum</name>
    <dbReference type="NCBI Taxonomy" id="126358"/>
    <lineage>
        <taxon>Eukaryota</taxon>
        <taxon>Viridiplantae</taxon>
        <taxon>Streptophyta</taxon>
        <taxon>Embryophyta</taxon>
        <taxon>Tracheophyta</taxon>
        <taxon>Spermatophyta</taxon>
        <taxon>Magnoliopsida</taxon>
        <taxon>eudicotyledons</taxon>
        <taxon>Gunneridae</taxon>
        <taxon>Pentapetalae</taxon>
        <taxon>asterids</taxon>
        <taxon>lamiids</taxon>
        <taxon>Lamiales</taxon>
        <taxon>Oleaceae</taxon>
        <taxon>Forsythieae</taxon>
        <taxon>Abeliophyllum</taxon>
    </lineage>
</organism>
<name>A0ABD1Q7D3_9LAMI</name>
<evidence type="ECO:0000313" key="2">
    <source>
        <dbReference type="Proteomes" id="UP001604336"/>
    </source>
</evidence>
<gene>
    <name evidence="1" type="ORF">Adt_40228</name>
</gene>
<protein>
    <recommendedName>
        <fullName evidence="3">Inositol-pentakisphosphate 2-kinase</fullName>
    </recommendedName>
</protein>
<keyword evidence="2" id="KW-1185">Reference proteome</keyword>
<reference evidence="2" key="1">
    <citation type="submission" date="2024-07" db="EMBL/GenBank/DDBJ databases">
        <title>Two chromosome-level genome assemblies of Korean endemic species Abeliophyllum distichum and Forsythia ovata (Oleaceae).</title>
        <authorList>
            <person name="Jang H."/>
        </authorList>
    </citation>
    <scope>NUCLEOTIDE SEQUENCE [LARGE SCALE GENOMIC DNA]</scope>
</reference>
<proteinExistence type="predicted"/>
<evidence type="ECO:0008006" key="3">
    <source>
        <dbReference type="Google" id="ProtNLM"/>
    </source>
</evidence>